<dbReference type="EMBL" id="CP003837">
    <property type="protein sequence ID" value="AGH45536.1"/>
    <property type="molecule type" value="Genomic_DNA"/>
</dbReference>
<dbReference type="HOGENOM" id="CLU_3331201_0_0_6"/>
<evidence type="ECO:0000313" key="3">
    <source>
        <dbReference type="Proteomes" id="UP000011864"/>
    </source>
</evidence>
<evidence type="ECO:0000313" key="2">
    <source>
        <dbReference type="EMBL" id="AGH45536.1"/>
    </source>
</evidence>
<keyword evidence="3" id="KW-1185">Reference proteome</keyword>
<dbReference type="KEGG" id="gps:C427_3427"/>
<organism evidence="2 3">
    <name type="scientific">Paraglaciecola psychrophila 170</name>
    <dbReference type="NCBI Taxonomy" id="1129794"/>
    <lineage>
        <taxon>Bacteria</taxon>
        <taxon>Pseudomonadati</taxon>
        <taxon>Pseudomonadota</taxon>
        <taxon>Gammaproteobacteria</taxon>
        <taxon>Alteromonadales</taxon>
        <taxon>Alteromonadaceae</taxon>
        <taxon>Paraglaciecola</taxon>
    </lineage>
</organism>
<feature type="transmembrane region" description="Helical" evidence="1">
    <location>
        <begin position="6"/>
        <end position="26"/>
    </location>
</feature>
<accession>K7A791</accession>
<protein>
    <submittedName>
        <fullName evidence="2">Uncharacterized protein</fullName>
    </submittedName>
</protein>
<gene>
    <name evidence="2" type="ORF">C427_3427</name>
</gene>
<evidence type="ECO:0000256" key="1">
    <source>
        <dbReference type="SAM" id="Phobius"/>
    </source>
</evidence>
<name>K7A791_9ALTE</name>
<keyword evidence="1" id="KW-0472">Membrane</keyword>
<dbReference type="Proteomes" id="UP000011864">
    <property type="component" value="Chromosome"/>
</dbReference>
<keyword evidence="1" id="KW-0812">Transmembrane</keyword>
<sequence>MLIIYLHHQNMLPPLALLLVGYLSYINDKLMKNLKKPI</sequence>
<keyword evidence="1" id="KW-1133">Transmembrane helix</keyword>
<dbReference type="PATRIC" id="fig|1129794.4.peg.3405"/>
<dbReference type="AlphaFoldDB" id="K7A791"/>
<reference evidence="2 3" key="1">
    <citation type="journal article" date="2013" name="Genome Announc.">
        <title>Complete Genome Sequence of Glaciecola psychrophila Strain 170T.</title>
        <authorList>
            <person name="Yin J."/>
            <person name="Chen J."/>
            <person name="Liu G."/>
            <person name="Yu Y."/>
            <person name="Song L."/>
            <person name="Wang X."/>
            <person name="Qu X."/>
        </authorList>
    </citation>
    <scope>NUCLEOTIDE SEQUENCE [LARGE SCALE GENOMIC DNA]</scope>
    <source>
        <strain evidence="2 3">170</strain>
    </source>
</reference>
<proteinExistence type="predicted"/>